<dbReference type="Gene3D" id="3.30.70.100">
    <property type="match status" value="1"/>
</dbReference>
<dbReference type="eggNOG" id="ENOG502S44H">
    <property type="taxonomic scope" value="Eukaryota"/>
</dbReference>
<feature type="compositionally biased region" description="Basic and acidic residues" evidence="6">
    <location>
        <begin position="74"/>
        <end position="92"/>
    </location>
</feature>
<keyword evidence="2" id="KW-0479">Metal-binding</keyword>
<dbReference type="InterPro" id="IPR036163">
    <property type="entry name" value="HMA_dom_sf"/>
</dbReference>
<keyword evidence="4" id="KW-0636">Prenylation</keyword>
<gene>
    <name evidence="9" type="primary">LOC104601812</name>
</gene>
<proteinExistence type="inferred from homology"/>
<evidence type="ECO:0000256" key="6">
    <source>
        <dbReference type="SAM" id="MobiDB-lite"/>
    </source>
</evidence>
<accession>A0A1U8AA40</accession>
<evidence type="ECO:0000259" key="7">
    <source>
        <dbReference type="PROSITE" id="PS50846"/>
    </source>
</evidence>
<dbReference type="InParanoid" id="A0A1U8AA40"/>
<name>A0A1U8AA40_NELNU</name>
<dbReference type="GO" id="GO:0046872">
    <property type="term" value="F:metal ion binding"/>
    <property type="evidence" value="ECO:0007669"/>
    <property type="project" value="UniProtKB-KW"/>
</dbReference>
<dbReference type="PROSITE" id="PS50846">
    <property type="entry name" value="HMA_2"/>
    <property type="match status" value="1"/>
</dbReference>
<dbReference type="OMA" id="DINCLKC"/>
<evidence type="ECO:0000256" key="3">
    <source>
        <dbReference type="ARBA" id="ARBA00023288"/>
    </source>
</evidence>
<keyword evidence="3" id="KW-0449">Lipoprotein</keyword>
<dbReference type="InterPro" id="IPR006121">
    <property type="entry name" value="HMA_dom"/>
</dbReference>
<dbReference type="AlphaFoldDB" id="A0A1U8AA40"/>
<reference evidence="9" key="1">
    <citation type="submission" date="2025-08" db="UniProtKB">
        <authorList>
            <consortium name="RefSeq"/>
        </authorList>
    </citation>
    <scope>IDENTIFICATION</scope>
</reference>
<dbReference type="GeneID" id="104601812"/>
<feature type="region of interest" description="Disordered" evidence="6">
    <location>
        <begin position="65"/>
        <end position="92"/>
    </location>
</feature>
<evidence type="ECO:0000256" key="4">
    <source>
        <dbReference type="ARBA" id="ARBA00023289"/>
    </source>
</evidence>
<evidence type="ECO:0000256" key="5">
    <source>
        <dbReference type="ARBA" id="ARBA00024045"/>
    </source>
</evidence>
<dbReference type="InterPro" id="IPR051863">
    <property type="entry name" value="HIPP"/>
</dbReference>
<keyword evidence="8" id="KW-1185">Reference proteome</keyword>
<comment type="similarity">
    <text evidence="5">Belongs to the HIPP family.</text>
</comment>
<evidence type="ECO:0000313" key="8">
    <source>
        <dbReference type="Proteomes" id="UP000189703"/>
    </source>
</evidence>
<dbReference type="KEGG" id="nnu:104601812"/>
<keyword evidence="1" id="KW-0488">Methylation</keyword>
<dbReference type="PANTHER" id="PTHR45811:SF13">
    <property type="entry name" value="OS04G0661100 PROTEIN"/>
    <property type="match status" value="1"/>
</dbReference>
<evidence type="ECO:0000313" key="9">
    <source>
        <dbReference type="RefSeq" id="XP_010263594.1"/>
    </source>
</evidence>
<dbReference type="OrthoDB" id="689350at2759"/>
<dbReference type="Proteomes" id="UP000189703">
    <property type="component" value="Unplaced"/>
</dbReference>
<dbReference type="PANTHER" id="PTHR45811">
    <property type="entry name" value="COPPER TRANSPORT PROTEIN FAMILY-RELATED"/>
    <property type="match status" value="1"/>
</dbReference>
<dbReference type="SUPFAM" id="SSF55008">
    <property type="entry name" value="HMA, heavy metal-associated domain"/>
    <property type="match status" value="1"/>
</dbReference>
<dbReference type="RefSeq" id="XP_010263594.1">
    <property type="nucleotide sequence ID" value="XM_010265292.2"/>
</dbReference>
<evidence type="ECO:0000256" key="2">
    <source>
        <dbReference type="ARBA" id="ARBA00022723"/>
    </source>
</evidence>
<dbReference type="Pfam" id="PF00403">
    <property type="entry name" value="HMA"/>
    <property type="match status" value="1"/>
</dbReference>
<organism evidence="8 9">
    <name type="scientific">Nelumbo nucifera</name>
    <name type="common">Sacred lotus</name>
    <dbReference type="NCBI Taxonomy" id="4432"/>
    <lineage>
        <taxon>Eukaryota</taxon>
        <taxon>Viridiplantae</taxon>
        <taxon>Streptophyta</taxon>
        <taxon>Embryophyta</taxon>
        <taxon>Tracheophyta</taxon>
        <taxon>Spermatophyta</taxon>
        <taxon>Magnoliopsida</taxon>
        <taxon>Proteales</taxon>
        <taxon>Nelumbonaceae</taxon>
        <taxon>Nelumbo</taxon>
    </lineage>
</organism>
<sequence>MVHRTVLKVKISCQKCKQKVLTAVSGVEGVDKVEIDAGKGVLSVTGTADPYEVITRVKRTERLVEVVSVGPPPKSDDKKPDQKEKEKEKTTSLPKVCERCGRAYIHVGKAEEPNLTCSVM</sequence>
<feature type="domain" description="HMA" evidence="7">
    <location>
        <begin position="2"/>
        <end position="65"/>
    </location>
</feature>
<protein>
    <submittedName>
        <fullName evidence="9">Heavy metal-associated isoprenylated plant protein 3-like</fullName>
    </submittedName>
</protein>
<evidence type="ECO:0000256" key="1">
    <source>
        <dbReference type="ARBA" id="ARBA00022481"/>
    </source>
</evidence>